<dbReference type="PANTHER" id="PTHR35042:SF1">
    <property type="entry name" value="DUF1772-DOMAIN-CONTAINING PROTEIN"/>
    <property type="match status" value="1"/>
</dbReference>
<gene>
    <name evidence="7" type="ORF">LY89DRAFT_577895</name>
</gene>
<evidence type="ECO:0000313" key="7">
    <source>
        <dbReference type="EMBL" id="KUJ21257.1"/>
    </source>
</evidence>
<dbReference type="OrthoDB" id="3750842at2759"/>
<protein>
    <recommendedName>
        <fullName evidence="9">DUF1772-domain-containing protein</fullName>
    </recommendedName>
</protein>
<evidence type="ECO:0000256" key="1">
    <source>
        <dbReference type="ARBA" id="ARBA00004141"/>
    </source>
</evidence>
<feature type="transmembrane region" description="Helical" evidence="6">
    <location>
        <begin position="97"/>
        <end position="116"/>
    </location>
</feature>
<feature type="transmembrane region" description="Helical" evidence="6">
    <location>
        <begin position="62"/>
        <end position="85"/>
    </location>
</feature>
<dbReference type="InParanoid" id="A0A194XND2"/>
<comment type="subcellular location">
    <subcellularLocation>
        <location evidence="1">Membrane</location>
        <topology evidence="1">Multi-pass membrane protein</topology>
    </subcellularLocation>
</comment>
<dbReference type="Proteomes" id="UP000070700">
    <property type="component" value="Unassembled WGS sequence"/>
</dbReference>
<dbReference type="Pfam" id="PF08592">
    <property type="entry name" value="Anthrone_oxy"/>
    <property type="match status" value="1"/>
</dbReference>
<dbReference type="GeneID" id="28818646"/>
<organism evidence="7 8">
    <name type="scientific">Mollisia scopiformis</name>
    <name type="common">Conifer needle endophyte fungus</name>
    <name type="synonym">Phialocephala scopiformis</name>
    <dbReference type="NCBI Taxonomy" id="149040"/>
    <lineage>
        <taxon>Eukaryota</taxon>
        <taxon>Fungi</taxon>
        <taxon>Dikarya</taxon>
        <taxon>Ascomycota</taxon>
        <taxon>Pezizomycotina</taxon>
        <taxon>Leotiomycetes</taxon>
        <taxon>Helotiales</taxon>
        <taxon>Mollisiaceae</taxon>
        <taxon>Mollisia</taxon>
    </lineage>
</organism>
<keyword evidence="2 6" id="KW-0812">Transmembrane</keyword>
<keyword evidence="8" id="KW-1185">Reference proteome</keyword>
<reference evidence="7 8" key="1">
    <citation type="submission" date="2015-10" db="EMBL/GenBank/DDBJ databases">
        <title>Full genome of DAOMC 229536 Phialocephala scopiformis, a fungal endophyte of spruce producing the potent anti-insectan compound rugulosin.</title>
        <authorList>
            <consortium name="DOE Joint Genome Institute"/>
            <person name="Walker A.K."/>
            <person name="Frasz S.L."/>
            <person name="Seifert K.A."/>
            <person name="Miller J.D."/>
            <person name="Mondo S.J."/>
            <person name="Labutti K."/>
            <person name="Lipzen A."/>
            <person name="Dockter R."/>
            <person name="Kennedy M."/>
            <person name="Grigoriev I.V."/>
            <person name="Spatafora J.W."/>
        </authorList>
    </citation>
    <scope>NUCLEOTIDE SEQUENCE [LARGE SCALE GENOMIC DNA]</scope>
    <source>
        <strain evidence="7 8">CBS 120377</strain>
    </source>
</reference>
<dbReference type="KEGG" id="psco:LY89DRAFT_577895"/>
<evidence type="ECO:0000256" key="4">
    <source>
        <dbReference type="ARBA" id="ARBA00023136"/>
    </source>
</evidence>
<name>A0A194XND2_MOLSC</name>
<evidence type="ECO:0008006" key="9">
    <source>
        <dbReference type="Google" id="ProtNLM"/>
    </source>
</evidence>
<comment type="similarity">
    <text evidence="5">Belongs to the anthrone oxygenase family.</text>
</comment>
<dbReference type="RefSeq" id="XP_018075612.1">
    <property type="nucleotide sequence ID" value="XM_018208920.1"/>
</dbReference>
<keyword evidence="4 6" id="KW-0472">Membrane</keyword>
<dbReference type="AlphaFoldDB" id="A0A194XND2"/>
<dbReference type="GO" id="GO:0016020">
    <property type="term" value="C:membrane"/>
    <property type="evidence" value="ECO:0007669"/>
    <property type="project" value="UniProtKB-SubCell"/>
</dbReference>
<sequence>MAPILQTLVLGSSISFSFILAGNAITQSFMTVPALLVGFPNSTSPDYSSKSALLGRQWGVCWTAGNVFFRPISSLGALGYAFTTYSAYASATTKADWRLFAIAALMHVVVIIHSAVNMQPLNDKIASLDSESKGKDTLDLGAETLLRKWGKLNYVRIVSPLIAGTFALSQLFL</sequence>
<evidence type="ECO:0000256" key="2">
    <source>
        <dbReference type="ARBA" id="ARBA00022692"/>
    </source>
</evidence>
<dbReference type="InterPro" id="IPR013901">
    <property type="entry name" value="Anthrone_oxy"/>
</dbReference>
<evidence type="ECO:0000313" key="8">
    <source>
        <dbReference type="Proteomes" id="UP000070700"/>
    </source>
</evidence>
<dbReference type="EMBL" id="KQ947408">
    <property type="protein sequence ID" value="KUJ21257.1"/>
    <property type="molecule type" value="Genomic_DNA"/>
</dbReference>
<dbReference type="PANTHER" id="PTHR35042">
    <property type="entry name" value="ANTHRONE OXYGENASE ENCC"/>
    <property type="match status" value="1"/>
</dbReference>
<proteinExistence type="inferred from homology"/>
<keyword evidence="3 6" id="KW-1133">Transmembrane helix</keyword>
<evidence type="ECO:0000256" key="6">
    <source>
        <dbReference type="SAM" id="Phobius"/>
    </source>
</evidence>
<evidence type="ECO:0000256" key="3">
    <source>
        <dbReference type="ARBA" id="ARBA00022989"/>
    </source>
</evidence>
<evidence type="ECO:0000256" key="5">
    <source>
        <dbReference type="ARBA" id="ARBA00034313"/>
    </source>
</evidence>
<accession>A0A194XND2</accession>